<dbReference type="InterPro" id="IPR036286">
    <property type="entry name" value="LexA/Signal_pep-like_sf"/>
</dbReference>
<dbReference type="Pfam" id="PF01381">
    <property type="entry name" value="HTH_3"/>
    <property type="match status" value="1"/>
</dbReference>
<keyword evidence="1" id="KW-0645">Protease</keyword>
<evidence type="ECO:0000259" key="6">
    <source>
        <dbReference type="PROSITE" id="PS50943"/>
    </source>
</evidence>
<dbReference type="InterPro" id="IPR015927">
    <property type="entry name" value="Peptidase_S24_S26A/B/C"/>
</dbReference>
<dbReference type="PROSITE" id="PS50943">
    <property type="entry name" value="HTH_CROC1"/>
    <property type="match status" value="1"/>
</dbReference>
<name>A0ABP3XQA5_9FLAO</name>
<evidence type="ECO:0000313" key="8">
    <source>
        <dbReference type="Proteomes" id="UP001500507"/>
    </source>
</evidence>
<dbReference type="Gene3D" id="1.10.260.40">
    <property type="entry name" value="lambda repressor-like DNA-binding domains"/>
    <property type="match status" value="1"/>
</dbReference>
<keyword evidence="5" id="KW-0804">Transcription</keyword>
<dbReference type="Pfam" id="PF00717">
    <property type="entry name" value="Peptidase_S24"/>
    <property type="match status" value="1"/>
</dbReference>
<organism evidence="7 8">
    <name type="scientific">Gangjinia marincola</name>
    <dbReference type="NCBI Taxonomy" id="578463"/>
    <lineage>
        <taxon>Bacteria</taxon>
        <taxon>Pseudomonadati</taxon>
        <taxon>Bacteroidota</taxon>
        <taxon>Flavobacteriia</taxon>
        <taxon>Flavobacteriales</taxon>
        <taxon>Flavobacteriaceae</taxon>
        <taxon>Gangjinia</taxon>
    </lineage>
</organism>
<dbReference type="CDD" id="cd06529">
    <property type="entry name" value="S24_LexA-like"/>
    <property type="match status" value="1"/>
</dbReference>
<dbReference type="Proteomes" id="UP001500507">
    <property type="component" value="Unassembled WGS sequence"/>
</dbReference>
<evidence type="ECO:0000256" key="1">
    <source>
        <dbReference type="ARBA" id="ARBA00022670"/>
    </source>
</evidence>
<gene>
    <name evidence="7" type="ORF">GCM10009117_01200</name>
</gene>
<dbReference type="SUPFAM" id="SSF51306">
    <property type="entry name" value="LexA/Signal peptidase"/>
    <property type="match status" value="1"/>
</dbReference>
<evidence type="ECO:0000256" key="5">
    <source>
        <dbReference type="ARBA" id="ARBA00023163"/>
    </source>
</evidence>
<dbReference type="SMART" id="SM00530">
    <property type="entry name" value="HTH_XRE"/>
    <property type="match status" value="1"/>
</dbReference>
<dbReference type="InterPro" id="IPR039418">
    <property type="entry name" value="LexA-like"/>
</dbReference>
<dbReference type="InterPro" id="IPR001387">
    <property type="entry name" value="Cro/C1-type_HTH"/>
</dbReference>
<dbReference type="SUPFAM" id="SSF47413">
    <property type="entry name" value="lambda repressor-like DNA-binding domains"/>
    <property type="match status" value="1"/>
</dbReference>
<dbReference type="PROSITE" id="PS00501">
    <property type="entry name" value="SPASE_I_1"/>
    <property type="match status" value="1"/>
</dbReference>
<dbReference type="EMBL" id="BAAAFG010000001">
    <property type="protein sequence ID" value="GAA0870975.1"/>
    <property type="molecule type" value="Genomic_DNA"/>
</dbReference>
<proteinExistence type="predicted"/>
<evidence type="ECO:0000256" key="2">
    <source>
        <dbReference type="ARBA" id="ARBA00022801"/>
    </source>
</evidence>
<accession>A0ABP3XQA5</accession>
<keyword evidence="4" id="KW-0238">DNA-binding</keyword>
<protein>
    <recommendedName>
        <fullName evidence="6">HTH cro/C1-type domain-containing protein</fullName>
    </recommendedName>
</protein>
<dbReference type="PANTHER" id="PTHR40661:SF3">
    <property type="entry name" value="FELS-1 PROPHAGE TRANSCRIPTIONAL REGULATOR"/>
    <property type="match status" value="1"/>
</dbReference>
<evidence type="ECO:0000313" key="7">
    <source>
        <dbReference type="EMBL" id="GAA0870975.1"/>
    </source>
</evidence>
<keyword evidence="8" id="KW-1185">Reference proteome</keyword>
<sequence length="248" mass="28407">MEKSQKSITTRLKKLRENYQFSQKEIAHKLDITQGAYSLIEKGQNSLTTERLMQLCKIYDVTPDHILISENNFVRLNTTNGFVPLIKVDARAGFIENRDNYTWLETQEMFKIPGFEPAEGQMLFEVEGDSMMPTLLNGDILITQENTNLSNILDGSIVVVVTEDAVYTKRLKKDLNNDAVILISDNSKYDNQTMTVNKIQRILVVRGKITSSLNVVDLDSNIRVRKLESEVDHLKNRLNEVIKKIDQL</sequence>
<keyword evidence="3" id="KW-0805">Transcription regulation</keyword>
<keyword evidence="2" id="KW-0378">Hydrolase</keyword>
<evidence type="ECO:0000256" key="3">
    <source>
        <dbReference type="ARBA" id="ARBA00023015"/>
    </source>
</evidence>
<comment type="caution">
    <text evidence="7">The sequence shown here is derived from an EMBL/GenBank/DDBJ whole genome shotgun (WGS) entry which is preliminary data.</text>
</comment>
<dbReference type="RefSeq" id="WP_343762458.1">
    <property type="nucleotide sequence ID" value="NZ_BAAAFG010000001.1"/>
</dbReference>
<dbReference type="CDD" id="cd00093">
    <property type="entry name" value="HTH_XRE"/>
    <property type="match status" value="1"/>
</dbReference>
<dbReference type="InterPro" id="IPR010982">
    <property type="entry name" value="Lambda_DNA-bd_dom_sf"/>
</dbReference>
<evidence type="ECO:0000256" key="4">
    <source>
        <dbReference type="ARBA" id="ARBA00023125"/>
    </source>
</evidence>
<reference evidence="8" key="1">
    <citation type="journal article" date="2019" name="Int. J. Syst. Evol. Microbiol.">
        <title>The Global Catalogue of Microorganisms (GCM) 10K type strain sequencing project: providing services to taxonomists for standard genome sequencing and annotation.</title>
        <authorList>
            <consortium name="The Broad Institute Genomics Platform"/>
            <consortium name="The Broad Institute Genome Sequencing Center for Infectious Disease"/>
            <person name="Wu L."/>
            <person name="Ma J."/>
        </authorList>
    </citation>
    <scope>NUCLEOTIDE SEQUENCE [LARGE SCALE GENOMIC DNA]</scope>
    <source>
        <strain evidence="8">JCM 16082</strain>
    </source>
</reference>
<feature type="domain" description="HTH cro/C1-type" evidence="6">
    <location>
        <begin position="12"/>
        <end position="66"/>
    </location>
</feature>
<dbReference type="PANTHER" id="PTHR40661">
    <property type="match status" value="1"/>
</dbReference>
<dbReference type="InterPro" id="IPR019756">
    <property type="entry name" value="Pept_S26A_signal_pept_1_Ser-AS"/>
</dbReference>
<dbReference type="Gene3D" id="2.10.109.10">
    <property type="entry name" value="Umud Fragment, subunit A"/>
    <property type="match status" value="1"/>
</dbReference>